<evidence type="ECO:0000313" key="2">
    <source>
        <dbReference type="EMBL" id="CAJ1054013.1"/>
    </source>
</evidence>
<dbReference type="Proteomes" id="UP001178508">
    <property type="component" value="Chromosome 3"/>
</dbReference>
<sequence>MNPNCQKRLQSEERQIQNQSDSSEPMINGALRVYSSVTVSVLELKKGQPGVRGEAEAERVRRGAVSHVKEAQSRFTSDLFNGLNSE</sequence>
<evidence type="ECO:0000313" key="3">
    <source>
        <dbReference type="Proteomes" id="UP001178508"/>
    </source>
</evidence>
<gene>
    <name evidence="2" type="ORF">XNOV1_A037346</name>
</gene>
<organism evidence="2 3">
    <name type="scientific">Xyrichtys novacula</name>
    <name type="common">Pearly razorfish</name>
    <name type="synonym">Hemipteronotus novacula</name>
    <dbReference type="NCBI Taxonomy" id="13765"/>
    <lineage>
        <taxon>Eukaryota</taxon>
        <taxon>Metazoa</taxon>
        <taxon>Chordata</taxon>
        <taxon>Craniata</taxon>
        <taxon>Vertebrata</taxon>
        <taxon>Euteleostomi</taxon>
        <taxon>Actinopterygii</taxon>
        <taxon>Neopterygii</taxon>
        <taxon>Teleostei</taxon>
        <taxon>Neoteleostei</taxon>
        <taxon>Acanthomorphata</taxon>
        <taxon>Eupercaria</taxon>
        <taxon>Labriformes</taxon>
        <taxon>Labridae</taxon>
        <taxon>Xyrichtys</taxon>
    </lineage>
</organism>
<feature type="non-terminal residue" evidence="2">
    <location>
        <position position="1"/>
    </location>
</feature>
<proteinExistence type="predicted"/>
<reference evidence="2" key="1">
    <citation type="submission" date="2023-08" db="EMBL/GenBank/DDBJ databases">
        <authorList>
            <person name="Alioto T."/>
            <person name="Alioto T."/>
            <person name="Gomez Garrido J."/>
        </authorList>
    </citation>
    <scope>NUCLEOTIDE SEQUENCE</scope>
</reference>
<name>A0AAV1EZ14_XYRNO</name>
<dbReference type="AlphaFoldDB" id="A0AAV1EZ14"/>
<protein>
    <submittedName>
        <fullName evidence="2">Uncharacterized protein</fullName>
    </submittedName>
</protein>
<keyword evidence="3" id="KW-1185">Reference proteome</keyword>
<feature type="region of interest" description="Disordered" evidence="1">
    <location>
        <begin position="1"/>
        <end position="24"/>
    </location>
</feature>
<evidence type="ECO:0000256" key="1">
    <source>
        <dbReference type="SAM" id="MobiDB-lite"/>
    </source>
</evidence>
<dbReference type="EMBL" id="OY660866">
    <property type="protein sequence ID" value="CAJ1054013.1"/>
    <property type="molecule type" value="Genomic_DNA"/>
</dbReference>
<accession>A0AAV1EZ14</accession>